<gene>
    <name evidence="2" type="ORF">BDV23DRAFT_168131</name>
</gene>
<feature type="region of interest" description="Disordered" evidence="1">
    <location>
        <begin position="1"/>
        <end position="121"/>
    </location>
</feature>
<feature type="compositionally biased region" description="Polar residues" evidence="1">
    <location>
        <begin position="356"/>
        <end position="367"/>
    </location>
</feature>
<feature type="compositionally biased region" description="Polar residues" evidence="1">
    <location>
        <begin position="374"/>
        <end position="383"/>
    </location>
</feature>
<reference evidence="2" key="1">
    <citation type="submission" date="2019-04" db="EMBL/GenBank/DDBJ databases">
        <title>Friends and foes A comparative genomics studyof 23 Aspergillus species from section Flavi.</title>
        <authorList>
            <consortium name="DOE Joint Genome Institute"/>
            <person name="Kjaerbolling I."/>
            <person name="Vesth T."/>
            <person name="Frisvad J.C."/>
            <person name="Nybo J.L."/>
            <person name="Theobald S."/>
            <person name="Kildgaard S."/>
            <person name="Isbrandt T."/>
            <person name="Kuo A."/>
            <person name="Sato A."/>
            <person name="Lyhne E.K."/>
            <person name="Kogle M.E."/>
            <person name="Wiebenga A."/>
            <person name="Kun R.S."/>
            <person name="Lubbers R.J."/>
            <person name="Makela M.R."/>
            <person name="Barry K."/>
            <person name="Chovatia M."/>
            <person name="Clum A."/>
            <person name="Daum C."/>
            <person name="Haridas S."/>
            <person name="He G."/>
            <person name="LaButti K."/>
            <person name="Lipzen A."/>
            <person name="Mondo S."/>
            <person name="Riley R."/>
            <person name="Salamov A."/>
            <person name="Simmons B.A."/>
            <person name="Magnuson J.K."/>
            <person name="Henrissat B."/>
            <person name="Mortensen U.H."/>
            <person name="Larsen T.O."/>
            <person name="Devries R.P."/>
            <person name="Grigoriev I.V."/>
            <person name="Machida M."/>
            <person name="Baker S.E."/>
            <person name="Andersen M.R."/>
        </authorList>
    </citation>
    <scope>NUCLEOTIDE SEQUENCE [LARGE SCALE GENOMIC DNA]</scope>
    <source>
        <strain evidence="2">IBT 14317</strain>
    </source>
</reference>
<feature type="compositionally biased region" description="Polar residues" evidence="1">
    <location>
        <begin position="91"/>
        <end position="118"/>
    </location>
</feature>
<feature type="region of interest" description="Disordered" evidence="1">
    <location>
        <begin position="735"/>
        <end position="755"/>
    </location>
</feature>
<dbReference type="OrthoDB" id="9975114at2759"/>
<evidence type="ECO:0000313" key="2">
    <source>
        <dbReference type="EMBL" id="KAE8396308.1"/>
    </source>
</evidence>
<feature type="compositionally biased region" description="Basic and acidic residues" evidence="1">
    <location>
        <begin position="447"/>
        <end position="458"/>
    </location>
</feature>
<feature type="compositionally biased region" description="Polar residues" evidence="1">
    <location>
        <begin position="437"/>
        <end position="446"/>
    </location>
</feature>
<feature type="region of interest" description="Disordered" evidence="1">
    <location>
        <begin position="233"/>
        <end position="258"/>
    </location>
</feature>
<protein>
    <submittedName>
        <fullName evidence="2">Uncharacterized protein</fullName>
    </submittedName>
</protein>
<feature type="compositionally biased region" description="Basic residues" evidence="1">
    <location>
        <begin position="14"/>
        <end position="26"/>
    </location>
</feature>
<feature type="compositionally biased region" description="Basic and acidic residues" evidence="1">
    <location>
        <begin position="55"/>
        <end position="68"/>
    </location>
</feature>
<feature type="compositionally biased region" description="Polar residues" evidence="1">
    <location>
        <begin position="236"/>
        <end position="258"/>
    </location>
</feature>
<feature type="compositionally biased region" description="Low complexity" evidence="1">
    <location>
        <begin position="424"/>
        <end position="436"/>
    </location>
</feature>
<sequence length="755" mass="83082">MFPAMSLSATDRLRRTKSSRSIRRSHQASFSGEPFDPEIAKQHATVAASLAMQRSTERSSTDSQRSYDRLGGPGSMAVPQRHRPSDDTESSKTGSIVTVSRSQLSTARVSENNNNDQLSAAALPPISEFGGLDGRRSSLPSSYRRLRKSRSMFATGQRYSRISYGGRTRSLSSSIKRGIKRVFGLSKSVAENSHIQTSPVDQTQCPTLPTISNKDGDCSAGNGHNAVCPERLADSSHPQTLRNTPSSESLATSRSRVTSWADSTVANTIVMRKAGDQSHLDIIDERDLRPNLSLLTPSNSPREECSSISEPDVPERSIDGQRLYAALMRRIGQSRTQDTEEIVLGQVREHRAVPTRASSLHPHSSRQTIRRVPSNGSITSPGSYATAPGGMLTPQKRPAVLSIQNAPEDDSRDIFGTERQGVDTSSSPSIYSRTTSGNSPATQNRTSEVRSPEPRDEPGVATIYESQRSAYSSPKRNVRLPPSEIQARASADWQQWMQSQMARIENLTPTREHYREHAQIYDHAANVPRPRRFLSREKQADSGTLASEMDNAGHDGLFSSGELTCKIGTESNFSRPFSRSPSIRTLVTVSKEHPSSAAASFSIPISVSPNTGDQSSSVDRTRVRVDQNTLSPMQYRPINRPWMPDSPTPKRGAREMSQRLTLSGKCGRSSAKWSPAQDIRVAPIRSGRHRDSIRLTNENLRTNNGHGNSKEPYILSQDSYTPISSKRMVEMFLSSRRQQMGTEMSDDSAPDGAFL</sequence>
<dbReference type="AlphaFoldDB" id="A0A5N7CRH8"/>
<dbReference type="Proteomes" id="UP000326877">
    <property type="component" value="Unassembled WGS sequence"/>
</dbReference>
<organism evidence="2">
    <name type="scientific">Petromyces alliaceus</name>
    <name type="common">Aspergillus alliaceus</name>
    <dbReference type="NCBI Taxonomy" id="209559"/>
    <lineage>
        <taxon>Eukaryota</taxon>
        <taxon>Fungi</taxon>
        <taxon>Dikarya</taxon>
        <taxon>Ascomycota</taxon>
        <taxon>Pezizomycotina</taxon>
        <taxon>Eurotiomycetes</taxon>
        <taxon>Eurotiomycetidae</taxon>
        <taxon>Eurotiales</taxon>
        <taxon>Aspergillaceae</taxon>
        <taxon>Aspergillus</taxon>
        <taxon>Aspergillus subgen. Circumdati</taxon>
    </lineage>
</organism>
<feature type="region of interest" description="Disordered" evidence="1">
    <location>
        <begin position="291"/>
        <end position="315"/>
    </location>
</feature>
<name>A0A5N7CRH8_PETAA</name>
<accession>A0A5N7CRH8</accession>
<proteinExistence type="predicted"/>
<dbReference type="EMBL" id="ML735215">
    <property type="protein sequence ID" value="KAE8396308.1"/>
    <property type="molecule type" value="Genomic_DNA"/>
</dbReference>
<evidence type="ECO:0000256" key="1">
    <source>
        <dbReference type="SAM" id="MobiDB-lite"/>
    </source>
</evidence>
<feature type="compositionally biased region" description="Polar residues" evidence="1">
    <location>
        <begin position="464"/>
        <end position="475"/>
    </location>
</feature>
<feature type="region of interest" description="Disordered" evidence="1">
    <location>
        <begin position="345"/>
        <end position="478"/>
    </location>
</feature>